<feature type="compositionally biased region" description="Basic and acidic residues" evidence="4">
    <location>
        <begin position="2064"/>
        <end position="2085"/>
    </location>
</feature>
<sequence>MQEGGRSFPNAFTSYRIYSARTHTYIVGMDGLQQEFSLLKAPKAENLTSLRLQEGEKRFPMRHLETHLEELRPGPEGWLHVTQAVALLGFISFVQGYYCILIQKTKKVGHVLGHHNVHAVEKTHLYPLFDPQDPSLSDSRKEEAKYKELIEKVELSRGLYFSHSYDLSRSLQTNFALEAARRAGVPLSSSSVDDDPGTEEIQSGEVPHLTDRGDDPRHRERETGSPYMWNYHHISPMLRKRKWWKWITPVIFGFFMHARCSSFGRALELVLLARRSRFYVGTRYKKRGINADGKPANDVETEQIVFDYAGGQGAMSFVQVRASVPLFWSQEASAIMPKPPITYSVVDPSLSGTRQHIQDLYSRYGCPVIAVNLMRATRNSDEGVLGKKFQDAVTTLNKELPPEHPDVKVQFVAMDIRTLHKKQQDAVYGELTSLADKIVSQVSYFYTTSASHRPLRVQSGVARTNCVDCLDRTNVMQFFLGRAALAHHLAALAFVPTARLDFDGHVVSILSEMFDEMGDQIALQYGGSIAHKKYGALQRTLERPRMIKQSKEVLTSLTRHYNNSFGDAEKQSAFNLLLGVLNPRKHPKPWVVDADAWLHHRPVLDAYAPGLWWLEPLRKMRARLARLLVLPPPRRVPFPPQTLVRKDHLSWFACLLPYDCLDGRFPFTSLGSDGDDEGSCEEEEWEEDEEDFAEDEGGREREQGSGGHRVRGGMQRMSEDDEDEEDAETDMGLDSSDSSQGGGGTPRSLCTVRPAWPKDNQRQLMFLQRKWGKTPDAAVRLILPPKDRGGKHQWAGTLLGHSGQELLGGRVNTGGEMPSATAAGVGGAEGTTTGILSPGLSSLPAGDTGMGDRGTYLASSPAVAPGVPMPAPSVSEGTRDGNATLKSGGLGPPALLSAQSAESVASDDTVIQFETMQQLGQQQQQQGQPGEGQKVPGETERTGLVSRLLFPAKGAAEESVGVAASSASATAPDSFRGVGGHPGGPLLSLSKTYRVSQFLLMPLAQCVSPETFRFVHVLLPAQFREGKKEDIPGTTEFDIDRDREIRLTPFEEYAAGVRSKSPLASHTSGDLRLLSPLCADMAGSAFKAFHQPHLLTQFDEYPSNSVHVKVNSSLKPSRLECSRARSFASSARKTASDPLSTCLRPPSQLEKSPWRVVTGPLSRSPEEGEKGAYWLASASSVSRMVDPPMPSSEDVREFHNFSNLHELAAVGNFFPHNPSWRRRNLVDPLAALEESFQLVSYREGSGGPLRKLQVLREEEAAKALREKVGRKGGGGDETPPPLQAGRNVSSTPQQQQQQPAGSSSTRSPVRERSVSQTNPQTLQLPGQQQQQPASSPWHKVSMRLWPDEEEAGEMGELKLTAANDAENGLDNRSLQSFAFSLERESEEQSSRWGDGEDASHTDELGEPPEGRELLEGSQMGDMGRSLSPAGIMSGGGTKGEGEGRPLVLTGTEVRAGAWQILRRLHLERFGVSLPVDPSPDALERERERERDRRKGRHKRRSGYEDQTVSVNRLSLVSEYLKRLNERPGPVSFAHDFPPFVVHPLTASPYEIVYSSLHGPRDSPAVAPDQVAEALETAAEHSAARLGLQRHSAASGWKGLGVGTPARGFTRGGARLQQQWGFKGQMVGGRSGTGGKDGRDSSRRAHPFNSSPGGDLGGGFLQFEEEGGGSRSLMRNVGGIKGAGVTALSAVLEGTEGGSVGAQEEEDADGSPMHAVDLTEETVPAENLGVGGVPVSAGGGEGSGSLPMMMRVSEGERGTPGKPHPKQQQQQQQQTENLKERERETSQQGTKKANQGPSVLPGVPSSSPLLPPSHHHHHHPHSDSLDDDTLDLSRGDAHPHSHSLLPPSSSNIRGGTTHGSARPLRTHPAAEVFSDSDERGPKTSNSTLDGPSRRRSAQDSETRLLTRRPRGGHMRTNTYSHSPSRHQNSPPSFPGTFPEESLQPVSVSGRKDPAGPLLRGERREREREREGDTSSSSQRTPPSMSIRQRDPHAVRLGFSSDDTPDVHSDSGTGTQNQISPLSPTANSSSVSSPPSPSRIRQKRGDKESVSEEMLEEEEEEEDDTRIDLEELFRKRRIPEKGDLEGD</sequence>
<comment type="subcellular location">
    <subcellularLocation>
        <location evidence="1">Endomembrane system</location>
    </subcellularLocation>
</comment>
<feature type="region of interest" description="Disordered" evidence="4">
    <location>
        <begin position="1623"/>
        <end position="1668"/>
    </location>
</feature>
<evidence type="ECO:0000256" key="2">
    <source>
        <dbReference type="ARBA" id="ARBA00022801"/>
    </source>
</evidence>
<feature type="compositionally biased region" description="Basic and acidic residues" evidence="4">
    <location>
        <begin position="1481"/>
        <end position="1492"/>
    </location>
</feature>
<dbReference type="InterPro" id="IPR002013">
    <property type="entry name" value="SAC_dom"/>
</dbReference>
<dbReference type="PROSITE" id="PS50275">
    <property type="entry name" value="SAC"/>
    <property type="match status" value="1"/>
</dbReference>
<feature type="region of interest" description="Disordered" evidence="4">
    <location>
        <begin position="872"/>
        <end position="902"/>
    </location>
</feature>
<dbReference type="EMBL" id="CDMZ01000788">
    <property type="protein sequence ID" value="CEM21506.1"/>
    <property type="molecule type" value="Genomic_DNA"/>
</dbReference>
<feature type="compositionally biased region" description="Basic and acidic residues" evidence="4">
    <location>
        <begin position="1948"/>
        <end position="1971"/>
    </location>
</feature>
<proteinExistence type="predicted"/>
<gene>
    <name evidence="6" type="ORF">Cvel_19656</name>
</gene>
<accession>A0A0G4G0J9</accession>
<organism evidence="6">
    <name type="scientific">Chromera velia CCMP2878</name>
    <dbReference type="NCBI Taxonomy" id="1169474"/>
    <lineage>
        <taxon>Eukaryota</taxon>
        <taxon>Sar</taxon>
        <taxon>Alveolata</taxon>
        <taxon>Colpodellida</taxon>
        <taxon>Chromeraceae</taxon>
        <taxon>Chromera</taxon>
    </lineage>
</organism>
<feature type="compositionally biased region" description="Polar residues" evidence="4">
    <location>
        <begin position="1785"/>
        <end position="1796"/>
    </location>
</feature>
<feature type="compositionally biased region" description="Acidic residues" evidence="4">
    <location>
        <begin position="673"/>
        <end position="695"/>
    </location>
</feature>
<feature type="compositionally biased region" description="Low complexity" evidence="4">
    <location>
        <begin position="1316"/>
        <end position="1332"/>
    </location>
</feature>
<dbReference type="Pfam" id="PF02383">
    <property type="entry name" value="Syja_N"/>
    <property type="match status" value="1"/>
</dbReference>
<reference evidence="6" key="1">
    <citation type="submission" date="2014-11" db="EMBL/GenBank/DDBJ databases">
        <authorList>
            <person name="Otto D Thomas"/>
            <person name="Naeem Raeece"/>
        </authorList>
    </citation>
    <scope>NUCLEOTIDE SEQUENCE</scope>
</reference>
<feature type="region of interest" description="Disordered" evidence="4">
    <location>
        <begin position="918"/>
        <end position="938"/>
    </location>
</feature>
<feature type="region of interest" description="Disordered" evidence="4">
    <location>
        <begin position="1472"/>
        <end position="1506"/>
    </location>
</feature>
<feature type="compositionally biased region" description="Low complexity" evidence="4">
    <location>
        <begin position="918"/>
        <end position="933"/>
    </location>
</feature>
<feature type="compositionally biased region" description="Basic and acidic residues" evidence="4">
    <location>
        <begin position="1381"/>
        <end position="1414"/>
    </location>
</feature>
<feature type="region of interest" description="Disordered" evidence="4">
    <location>
        <begin position="1380"/>
        <end position="1445"/>
    </location>
</feature>
<feature type="region of interest" description="Disordered" evidence="4">
    <location>
        <begin position="187"/>
        <end position="223"/>
    </location>
</feature>
<dbReference type="GO" id="GO:0046856">
    <property type="term" value="P:phosphatidylinositol dephosphorylation"/>
    <property type="evidence" value="ECO:0007669"/>
    <property type="project" value="InterPro"/>
</dbReference>
<feature type="compositionally biased region" description="Basic and acidic residues" evidence="4">
    <location>
        <begin position="208"/>
        <end position="223"/>
    </location>
</feature>
<evidence type="ECO:0000313" key="6">
    <source>
        <dbReference type="EMBL" id="CEM21506.1"/>
    </source>
</evidence>
<feature type="region of interest" description="Disordered" evidence="4">
    <location>
        <begin position="1724"/>
        <end position="2085"/>
    </location>
</feature>
<dbReference type="InterPro" id="IPR043573">
    <property type="entry name" value="Fig4-like"/>
</dbReference>
<feature type="compositionally biased region" description="Gly residues" evidence="4">
    <location>
        <begin position="1728"/>
        <end position="1742"/>
    </location>
</feature>
<protein>
    <recommendedName>
        <fullName evidence="5">SAC domain-containing protein</fullName>
    </recommendedName>
</protein>
<feature type="compositionally biased region" description="Polar residues" evidence="4">
    <location>
        <begin position="2008"/>
        <end position="2017"/>
    </location>
</feature>
<dbReference type="PANTHER" id="PTHR45738:SF5">
    <property type="entry name" value="POLYPHOSPHOINOSITIDE PHOSPHATASE"/>
    <property type="match status" value="1"/>
</dbReference>
<evidence type="ECO:0000256" key="1">
    <source>
        <dbReference type="ARBA" id="ARBA00004308"/>
    </source>
</evidence>
<feature type="region of interest" description="Disordered" evidence="4">
    <location>
        <begin position="671"/>
        <end position="756"/>
    </location>
</feature>
<feature type="compositionally biased region" description="Polar residues" evidence="4">
    <location>
        <begin position="1914"/>
        <end position="1929"/>
    </location>
</feature>
<dbReference type="GO" id="GO:0012505">
    <property type="term" value="C:endomembrane system"/>
    <property type="evidence" value="ECO:0007669"/>
    <property type="project" value="UniProtKB-SubCell"/>
</dbReference>
<name>A0A0G4G0J9_9ALVE</name>
<feature type="compositionally biased region" description="Low complexity" evidence="4">
    <location>
        <begin position="1972"/>
        <end position="1984"/>
    </location>
</feature>
<feature type="region of interest" description="Disordered" evidence="4">
    <location>
        <begin position="1130"/>
        <end position="1153"/>
    </location>
</feature>
<feature type="compositionally biased region" description="Acidic residues" evidence="4">
    <location>
        <begin position="2049"/>
        <end position="2063"/>
    </location>
</feature>
<dbReference type="PANTHER" id="PTHR45738">
    <property type="entry name" value="POLYPHOSPHOINOSITIDE PHOSPHATASE"/>
    <property type="match status" value="1"/>
</dbReference>
<evidence type="ECO:0000259" key="5">
    <source>
        <dbReference type="PROSITE" id="PS50275"/>
    </source>
</evidence>
<keyword evidence="2" id="KW-0378">Hydrolase</keyword>
<evidence type="ECO:0000256" key="3">
    <source>
        <dbReference type="ARBA" id="ARBA00023136"/>
    </source>
</evidence>
<feature type="compositionally biased region" description="Acidic residues" evidence="4">
    <location>
        <begin position="719"/>
        <end position="731"/>
    </location>
</feature>
<evidence type="ECO:0000256" key="4">
    <source>
        <dbReference type="SAM" id="MobiDB-lite"/>
    </source>
</evidence>
<feature type="compositionally biased region" description="Gly residues" evidence="4">
    <location>
        <begin position="1625"/>
        <end position="1634"/>
    </location>
</feature>
<feature type="domain" description="SAC" evidence="5">
    <location>
        <begin position="150"/>
        <end position="527"/>
    </location>
</feature>
<dbReference type="GO" id="GO:0043813">
    <property type="term" value="F:phosphatidylinositol-3,5-bisphosphate 5-phosphatase activity"/>
    <property type="evidence" value="ECO:0007669"/>
    <property type="project" value="InterPro"/>
</dbReference>
<feature type="compositionally biased region" description="Low complexity" evidence="4">
    <location>
        <begin position="2018"/>
        <end position="2031"/>
    </location>
</feature>
<feature type="region of interest" description="Disordered" evidence="4">
    <location>
        <begin position="1264"/>
        <end position="1338"/>
    </location>
</feature>
<dbReference type="VEuPathDB" id="CryptoDB:Cvel_19656"/>
<keyword evidence="3" id="KW-0472">Membrane</keyword>